<feature type="compositionally biased region" description="Basic and acidic residues" evidence="2">
    <location>
        <begin position="11"/>
        <end position="20"/>
    </location>
</feature>
<dbReference type="HOGENOM" id="CLU_473618_0_0_1"/>
<keyword evidence="5" id="KW-1185">Reference proteome</keyword>
<feature type="region of interest" description="Disordered" evidence="2">
    <location>
        <begin position="1"/>
        <end position="43"/>
    </location>
</feature>
<dbReference type="OMA" id="WATFIRV"/>
<dbReference type="GeneID" id="5000915"/>
<dbReference type="STRING" id="436017.A4RUL0"/>
<organism evidence="4 5">
    <name type="scientific">Ostreococcus lucimarinus (strain CCE9901)</name>
    <dbReference type="NCBI Taxonomy" id="436017"/>
    <lineage>
        <taxon>Eukaryota</taxon>
        <taxon>Viridiplantae</taxon>
        <taxon>Chlorophyta</taxon>
        <taxon>Mamiellophyceae</taxon>
        <taxon>Mamiellales</taxon>
        <taxon>Bathycoccaceae</taxon>
        <taxon>Ostreococcus</taxon>
    </lineage>
</organism>
<proteinExistence type="predicted"/>
<protein>
    <submittedName>
        <fullName evidence="4">Uncharacterized protein</fullName>
    </submittedName>
</protein>
<dbReference type="KEGG" id="olu:OSTLU_30657"/>
<dbReference type="EMBL" id="CP000583">
    <property type="protein sequence ID" value="ABO94983.1"/>
    <property type="molecule type" value="Genomic_DNA"/>
</dbReference>
<feature type="transmembrane region" description="Helical" evidence="3">
    <location>
        <begin position="547"/>
        <end position="572"/>
    </location>
</feature>
<keyword evidence="3" id="KW-0812">Transmembrane</keyword>
<feature type="coiled-coil region" evidence="1">
    <location>
        <begin position="404"/>
        <end position="431"/>
    </location>
</feature>
<dbReference type="Gramene" id="ABO94983">
    <property type="protein sequence ID" value="ABO94983"/>
    <property type="gene ID" value="OSTLU_30657"/>
</dbReference>
<dbReference type="RefSeq" id="XP_001416690.1">
    <property type="nucleotide sequence ID" value="XM_001416653.1"/>
</dbReference>
<keyword evidence="1" id="KW-0175">Coiled coil</keyword>
<dbReference type="Proteomes" id="UP000001568">
    <property type="component" value="Chromosome 3"/>
</dbReference>
<evidence type="ECO:0000256" key="3">
    <source>
        <dbReference type="SAM" id="Phobius"/>
    </source>
</evidence>
<accession>A4RUL0</accession>
<feature type="coiled-coil region" evidence="1">
    <location>
        <begin position="241"/>
        <end position="377"/>
    </location>
</feature>
<reference evidence="4 5" key="1">
    <citation type="journal article" date="2007" name="Proc. Natl. Acad. Sci. U.S.A.">
        <title>The tiny eukaryote Ostreococcus provides genomic insights into the paradox of plankton speciation.</title>
        <authorList>
            <person name="Palenik B."/>
            <person name="Grimwood J."/>
            <person name="Aerts A."/>
            <person name="Rouze P."/>
            <person name="Salamov A."/>
            <person name="Putnam N."/>
            <person name="Dupont C."/>
            <person name="Jorgensen R."/>
            <person name="Derelle E."/>
            <person name="Rombauts S."/>
            <person name="Zhou K."/>
            <person name="Otillar R."/>
            <person name="Merchant S.S."/>
            <person name="Podell S."/>
            <person name="Gaasterland T."/>
            <person name="Napoli C."/>
            <person name="Gendler K."/>
            <person name="Manuell A."/>
            <person name="Tai V."/>
            <person name="Vallon O."/>
            <person name="Piganeau G."/>
            <person name="Jancek S."/>
            <person name="Heijde M."/>
            <person name="Jabbari K."/>
            <person name="Bowler C."/>
            <person name="Lohr M."/>
            <person name="Robbens S."/>
            <person name="Werner G."/>
            <person name="Dubchak I."/>
            <person name="Pazour G.J."/>
            <person name="Ren Q."/>
            <person name="Paulsen I."/>
            <person name="Delwiche C."/>
            <person name="Schmutz J."/>
            <person name="Rokhsar D."/>
            <person name="Van de Peer Y."/>
            <person name="Moreau H."/>
            <person name="Grigoriev I.V."/>
        </authorList>
    </citation>
    <scope>NUCLEOTIDE SEQUENCE [LARGE SCALE GENOMIC DNA]</scope>
    <source>
        <strain evidence="4 5">CCE9901</strain>
    </source>
</reference>
<keyword evidence="3" id="KW-0472">Membrane</keyword>
<evidence type="ECO:0000313" key="4">
    <source>
        <dbReference type="EMBL" id="ABO94983.1"/>
    </source>
</evidence>
<evidence type="ECO:0000256" key="1">
    <source>
        <dbReference type="SAM" id="Coils"/>
    </source>
</evidence>
<evidence type="ECO:0000313" key="5">
    <source>
        <dbReference type="Proteomes" id="UP000001568"/>
    </source>
</evidence>
<keyword evidence="3" id="KW-1133">Transmembrane helix</keyword>
<dbReference type="OrthoDB" id="10671456at2759"/>
<sequence length="576" mass="59650">MFAAAANEMQASERLERDIPESMTVRKSAPRTMASFDGADEDDEGNTVLETVLDVARDPEKVIKGVAAAVTLGTAYTVASEPALAAGGAAAALLVIKVLEALAKEGDQTPAEFQASLKKDIKPLMEKLPKDFDAEALTKKASETGAKLFERAQSVTDSFDEVFGGLNFGGDADDEAEAAASKLLEIRRADEKAALEAQAAEDAAASFAETEAKAKADAAAAAAAAAAEAKAKADAEAAKIAAEAKAKADAEAKAKADAEAAKIAAEAKAKADAEAKAKADAEAKAKADAEAAKIAAEAKAKADAEAKAKADAEAKAKADAEAAKIAAEAKAKADAEAKAKADAEAKAKADAEAAKIAAEAKAKADAEAAKIAAAKAKADAEAKAKADAEAAKVAAAKAKADADAEVKAKRAAEAEAKKRSQEEAEQKVAQQVMAAQKVAKKQEEWENSLLKLQYSEQIIEDIRVADANAVERAHARRLGLDFTPEVAKQMPGTEYSWGSQTNVKPGEVISALNSADEGFASSKNRARSALGLPQKDDQPVAEKQEPWWATFIRVFVNMLIAAAIAAFTYLVVRSML</sequence>
<dbReference type="AlphaFoldDB" id="A4RUL0"/>
<gene>
    <name evidence="4" type="ORF">OSTLU_30657</name>
</gene>
<evidence type="ECO:0000256" key="2">
    <source>
        <dbReference type="SAM" id="MobiDB-lite"/>
    </source>
</evidence>
<name>A4RUL0_OSTLU</name>